<dbReference type="Pfam" id="PF03195">
    <property type="entry name" value="LOB"/>
    <property type="match status" value="1"/>
</dbReference>
<sequence>MSVESGEEIPNSRHACAACKHQRKKCLSNCIFIPFYPASRADSFKEVQKIFGVKNLTHRLERLSTHEDRKRAVECLEWEAFAWKEDPINGPLGVLRRKEREIEFLKNQLMNYTANPIALQKIMPVVAYQNMTSYNHNNSAGNVANNNNNNVVTNFGYNFDNNQNNLGFMDRSIHNNYGGFLMSGGEIGNQVPDYTVPFYAATMPDVNVAYHATAPVSVAPKQEAQMNHQSLDGAIMNRPAVAASFNQGRQYQQRGNQQQQHARVIREPFDHSHGD</sequence>
<dbReference type="PANTHER" id="PTHR31301:SF165">
    <property type="entry name" value="LOB DOMAIN PROTEIN"/>
    <property type="match status" value="1"/>
</dbReference>
<dbReference type="AlphaFoldDB" id="A0A1R3H4I1"/>
<accession>A0A1R3H4I1</accession>
<evidence type="ECO:0000313" key="5">
    <source>
        <dbReference type="Proteomes" id="UP000187203"/>
    </source>
</evidence>
<evidence type="ECO:0000256" key="1">
    <source>
        <dbReference type="ARBA" id="ARBA00005474"/>
    </source>
</evidence>
<protein>
    <recommendedName>
        <fullName evidence="3">LOB domain-containing protein</fullName>
    </recommendedName>
</protein>
<evidence type="ECO:0000256" key="2">
    <source>
        <dbReference type="SAM" id="MobiDB-lite"/>
    </source>
</evidence>
<feature type="compositionally biased region" description="Basic and acidic residues" evidence="2">
    <location>
        <begin position="264"/>
        <end position="275"/>
    </location>
</feature>
<dbReference type="PROSITE" id="PS50891">
    <property type="entry name" value="LOB"/>
    <property type="match status" value="1"/>
</dbReference>
<feature type="region of interest" description="Disordered" evidence="2">
    <location>
        <begin position="247"/>
        <end position="275"/>
    </location>
</feature>
<name>A0A1R3H4I1_9ROSI</name>
<gene>
    <name evidence="4" type="ORF">COLO4_31390</name>
</gene>
<organism evidence="4 5">
    <name type="scientific">Corchorus olitorius</name>
    <dbReference type="NCBI Taxonomy" id="93759"/>
    <lineage>
        <taxon>Eukaryota</taxon>
        <taxon>Viridiplantae</taxon>
        <taxon>Streptophyta</taxon>
        <taxon>Embryophyta</taxon>
        <taxon>Tracheophyta</taxon>
        <taxon>Spermatophyta</taxon>
        <taxon>Magnoliopsida</taxon>
        <taxon>eudicotyledons</taxon>
        <taxon>Gunneridae</taxon>
        <taxon>Pentapetalae</taxon>
        <taxon>rosids</taxon>
        <taxon>malvids</taxon>
        <taxon>Malvales</taxon>
        <taxon>Malvaceae</taxon>
        <taxon>Grewioideae</taxon>
        <taxon>Apeibeae</taxon>
        <taxon>Corchorus</taxon>
    </lineage>
</organism>
<dbReference type="PANTHER" id="PTHR31301">
    <property type="entry name" value="LOB DOMAIN-CONTAINING PROTEIN 4-RELATED"/>
    <property type="match status" value="1"/>
</dbReference>
<reference evidence="5" key="1">
    <citation type="submission" date="2013-09" db="EMBL/GenBank/DDBJ databases">
        <title>Corchorus olitorius genome sequencing.</title>
        <authorList>
            <person name="Alam M."/>
            <person name="Haque M.S."/>
            <person name="Islam M.S."/>
            <person name="Emdad E.M."/>
            <person name="Islam M.M."/>
            <person name="Ahmed B."/>
            <person name="Halim A."/>
            <person name="Hossen Q.M.M."/>
            <person name="Hossain M.Z."/>
            <person name="Ahmed R."/>
            <person name="Khan M.M."/>
            <person name="Islam R."/>
            <person name="Rashid M.M."/>
            <person name="Khan S.A."/>
            <person name="Rahman M.S."/>
            <person name="Alam M."/>
            <person name="Yahiya A.S."/>
            <person name="Khan M.S."/>
            <person name="Azam M.S."/>
            <person name="Haque T."/>
            <person name="Lashkar M.Z.H."/>
            <person name="Akhand A.I."/>
            <person name="Morshed G."/>
            <person name="Roy S."/>
            <person name="Uddin K.S."/>
            <person name="Rabeya T."/>
            <person name="Hossain A.S."/>
            <person name="Chowdhury A."/>
            <person name="Snigdha A.R."/>
            <person name="Mortoza M.S."/>
            <person name="Matin S.A."/>
            <person name="Hoque S.M.E."/>
            <person name="Islam M.K."/>
            <person name="Roy D.K."/>
            <person name="Haider R."/>
            <person name="Moosa M.M."/>
            <person name="Elias S.M."/>
            <person name="Hasan A.M."/>
            <person name="Jahan S."/>
            <person name="Shafiuddin M."/>
            <person name="Mahmood N."/>
            <person name="Shommy N.S."/>
        </authorList>
    </citation>
    <scope>NUCLEOTIDE SEQUENCE [LARGE SCALE GENOMIC DNA]</scope>
    <source>
        <strain evidence="5">cv. O-4</strain>
    </source>
</reference>
<comment type="similarity">
    <text evidence="1">Belongs to the LOB domain-containing protein family.</text>
</comment>
<dbReference type="Proteomes" id="UP000187203">
    <property type="component" value="Unassembled WGS sequence"/>
</dbReference>
<keyword evidence="5" id="KW-1185">Reference proteome</keyword>
<proteinExistence type="inferred from homology"/>
<comment type="caution">
    <text evidence="4">The sequence shown here is derived from an EMBL/GenBank/DDBJ whole genome shotgun (WGS) entry which is preliminary data.</text>
</comment>
<feature type="domain" description="LOB" evidence="3">
    <location>
        <begin position="14"/>
        <end position="116"/>
    </location>
</feature>
<evidence type="ECO:0000313" key="4">
    <source>
        <dbReference type="EMBL" id="OMO65241.1"/>
    </source>
</evidence>
<dbReference type="InterPro" id="IPR004883">
    <property type="entry name" value="LOB"/>
</dbReference>
<dbReference type="EMBL" id="AWUE01020852">
    <property type="protein sequence ID" value="OMO65241.1"/>
    <property type="molecule type" value="Genomic_DNA"/>
</dbReference>
<dbReference type="OrthoDB" id="1893065at2759"/>
<evidence type="ECO:0000259" key="3">
    <source>
        <dbReference type="PROSITE" id="PS50891"/>
    </source>
</evidence>
<feature type="compositionally biased region" description="Low complexity" evidence="2">
    <location>
        <begin position="247"/>
        <end position="260"/>
    </location>
</feature>
<dbReference type="STRING" id="93759.A0A1R3H4I1"/>